<dbReference type="OrthoDB" id="7331188at2"/>
<proteinExistence type="predicted"/>
<protein>
    <recommendedName>
        <fullName evidence="3">Thioredoxin domain-containing protein</fullName>
    </recommendedName>
</protein>
<dbReference type="Gene3D" id="3.40.30.10">
    <property type="entry name" value="Glutaredoxin"/>
    <property type="match status" value="1"/>
</dbReference>
<dbReference type="InterPro" id="IPR036249">
    <property type="entry name" value="Thioredoxin-like_sf"/>
</dbReference>
<keyword evidence="2" id="KW-1185">Reference proteome</keyword>
<reference evidence="1 2" key="1">
    <citation type="submission" date="2016-09" db="EMBL/GenBank/DDBJ databases">
        <title>Metabolic pathway, cell adaptation mechanisms and a novel monoxygenase revealed through proteogenomic-transcription analysis of a Sphingomonas haloaromaticamans strain degrading the fungicide ortho-phenylphenol.</title>
        <authorList>
            <person name="Perruchon C."/>
            <person name="Papadopoulou E.S."/>
            <person name="Rousidou C."/>
            <person name="Vasileiadis S."/>
            <person name="Tanou G."/>
            <person name="Amoutzias G."/>
            <person name="Molassiotis A."/>
            <person name="Karpouzas D.G."/>
        </authorList>
    </citation>
    <scope>NUCLEOTIDE SEQUENCE [LARGE SCALE GENOMIC DNA]</scope>
    <source>
        <strain evidence="1 2">P3</strain>
    </source>
</reference>
<evidence type="ECO:0008006" key="3">
    <source>
        <dbReference type="Google" id="ProtNLM"/>
    </source>
</evidence>
<evidence type="ECO:0000313" key="1">
    <source>
        <dbReference type="EMBL" id="OHT18448.1"/>
    </source>
</evidence>
<name>A0A1S1H8I0_9SPHN</name>
<dbReference type="AlphaFoldDB" id="A0A1S1H8I0"/>
<evidence type="ECO:0000313" key="2">
    <source>
        <dbReference type="Proteomes" id="UP000179467"/>
    </source>
</evidence>
<sequence length="252" mass="28382">MQTQSTTHHAVASREEWLEARKALLAQEKAYTRERDRLTAERLALPWVRIDKDYMFDTPAGRRSLADLFDGRSQLVIYHFMLPPEWEAGCPGCSFLADHLGGTLAHLNHHDVTVTAVSRAPLDRIEAYRRRMGWHFPWASSHDSDFNRDFGVTFTAEDVAAGTAIYNYEPTSATGEMPGLSAFHKDEAGQIFHTYSTYGRGLEEVLGTYMILDRAPFGRNEESTMDWLRRHDEYEDAAPTSCCGSASSQAAA</sequence>
<dbReference type="InterPro" id="IPR010296">
    <property type="entry name" value="DUF899_thioredox"/>
</dbReference>
<organism evidence="1 2">
    <name type="scientific">Edaphosphingomonas haloaromaticamans</name>
    <dbReference type="NCBI Taxonomy" id="653954"/>
    <lineage>
        <taxon>Bacteria</taxon>
        <taxon>Pseudomonadati</taxon>
        <taxon>Pseudomonadota</taxon>
        <taxon>Alphaproteobacteria</taxon>
        <taxon>Sphingomonadales</taxon>
        <taxon>Rhizorhabdaceae</taxon>
        <taxon>Edaphosphingomonas</taxon>
    </lineage>
</organism>
<dbReference type="EMBL" id="MIPT01000001">
    <property type="protein sequence ID" value="OHT18448.1"/>
    <property type="molecule type" value="Genomic_DNA"/>
</dbReference>
<dbReference type="SUPFAM" id="SSF52833">
    <property type="entry name" value="Thioredoxin-like"/>
    <property type="match status" value="1"/>
</dbReference>
<dbReference type="Pfam" id="PF05988">
    <property type="entry name" value="DUF899"/>
    <property type="match status" value="1"/>
</dbReference>
<accession>A0A1S1H8I0</accession>
<dbReference type="RefSeq" id="WP_070932053.1">
    <property type="nucleotide sequence ID" value="NZ_MIPT01000001.1"/>
</dbReference>
<dbReference type="Proteomes" id="UP000179467">
    <property type="component" value="Unassembled WGS sequence"/>
</dbReference>
<gene>
    <name evidence="1" type="ORF">BHE75_00419</name>
</gene>
<comment type="caution">
    <text evidence="1">The sequence shown here is derived from an EMBL/GenBank/DDBJ whole genome shotgun (WGS) entry which is preliminary data.</text>
</comment>